<feature type="region of interest" description="Disordered" evidence="1">
    <location>
        <begin position="82"/>
        <end position="102"/>
    </location>
</feature>
<evidence type="ECO:0000313" key="2">
    <source>
        <dbReference type="EMBL" id="XAO74801.1"/>
    </source>
</evidence>
<protein>
    <submittedName>
        <fullName evidence="2">Uncharacterized protein</fullName>
    </submittedName>
</protein>
<dbReference type="Proteomes" id="UP001463665">
    <property type="component" value="Chromosome"/>
</dbReference>
<dbReference type="RefSeq" id="WP_345766777.1">
    <property type="nucleotide sequence ID" value="NZ_CP154834.1"/>
</dbReference>
<organism evidence="2 3">
    <name type="scientific">Chryseobacterium endophyticum</name>
    <dbReference type="NCBI Taxonomy" id="1854762"/>
    <lineage>
        <taxon>Bacteria</taxon>
        <taxon>Pseudomonadati</taxon>
        <taxon>Bacteroidota</taxon>
        <taxon>Flavobacteriia</taxon>
        <taxon>Flavobacteriales</taxon>
        <taxon>Weeksellaceae</taxon>
        <taxon>Chryseobacterium group</taxon>
        <taxon>Chryseobacterium</taxon>
    </lineage>
</organism>
<reference evidence="2 3" key="1">
    <citation type="submission" date="2024-04" db="EMBL/GenBank/DDBJ databases">
        <title>Genome sequencing and assembly of rice foliar adapted Chryseobacterium endophyticum OsEnb-ALM-A6.</title>
        <authorList>
            <person name="Kumar S."/>
            <person name="Javed M."/>
            <person name="Chouhan V."/>
            <person name="Charishma K."/>
            <person name="Patel A."/>
            <person name="Kumar M."/>
            <person name="Sahu K.P."/>
            <person name="Kumar A."/>
        </authorList>
    </citation>
    <scope>NUCLEOTIDE SEQUENCE [LARGE SCALE GENOMIC DNA]</scope>
    <source>
        <strain evidence="2 3">OsEnb-ALM-A6</strain>
    </source>
</reference>
<evidence type="ECO:0000313" key="3">
    <source>
        <dbReference type="Proteomes" id="UP001463665"/>
    </source>
</evidence>
<keyword evidence="3" id="KW-1185">Reference proteome</keyword>
<proteinExistence type="predicted"/>
<gene>
    <name evidence="2" type="ORF">AAFP95_01780</name>
</gene>
<dbReference type="AlphaFoldDB" id="A0AAU6WQU6"/>
<sequence>MKIKSTVKFPFTKIQVLLVCFFACMFVFASFNKKDILKIRDWKKGSKKEKNQQPRHYSELPIGLLLPVDPLNINSSLAAKSEAQDSRHPDQGFMSAENDNPADDSSGFLEKIRITVIIFQLLKEKVRLGFFLIGKKTVYQTTSLPLTCLKRIIKVQRYF</sequence>
<dbReference type="EMBL" id="CP154834">
    <property type="protein sequence ID" value="XAO74801.1"/>
    <property type="molecule type" value="Genomic_DNA"/>
</dbReference>
<name>A0AAU6WQU6_9FLAO</name>
<accession>A0AAU6WQU6</accession>
<evidence type="ECO:0000256" key="1">
    <source>
        <dbReference type="SAM" id="MobiDB-lite"/>
    </source>
</evidence>